<comment type="similarity">
    <text evidence="2 13">Belongs to the SUA5 family.</text>
</comment>
<accession>A0ABV8AQL8</accession>
<sequence length="321" mass="34596">MAVISPDIFSAAEFLKKGDLVGIPTETVYGLAGNALDGSAVAKIFEVKNRPSFDPLIMHISGIDQVENYASNFPEKLKKLAEEFWPGPLTLLLPKKEIVPDIVTSGLSRVALRVPAHPLTHSLLGLLDFPLAAPSANPFGYISPTRASHVSEQLGEKIPLILDGGPCTVGLESTIVGMEDGEVVIYRMGGLSIDAVEEVVGKVTVRTQSSSRPDAPGLLLSHYAPRVPFLVGNLYELIAEASKSKKDFAVLSLSRQFEEIDASRKYILSKDENLNEAAQNLFAAMRQLDSSGAEVILAEYMPEVGLGRAMNDRLRRAAAKG</sequence>
<dbReference type="Pfam" id="PF01300">
    <property type="entry name" value="Sua5_yciO_yrdC"/>
    <property type="match status" value="1"/>
</dbReference>
<dbReference type="Gene3D" id="3.90.870.10">
    <property type="entry name" value="DHBP synthase"/>
    <property type="match status" value="1"/>
</dbReference>
<keyword evidence="5 13" id="KW-0963">Cytoplasm</keyword>
<evidence type="ECO:0000256" key="3">
    <source>
        <dbReference type="ARBA" id="ARBA00012584"/>
    </source>
</evidence>
<dbReference type="InterPro" id="IPR038385">
    <property type="entry name" value="Sua5/YwlC_C"/>
</dbReference>
<keyword evidence="9 13" id="KW-0547">Nucleotide-binding</keyword>
<evidence type="ECO:0000256" key="10">
    <source>
        <dbReference type="ARBA" id="ARBA00022840"/>
    </source>
</evidence>
<dbReference type="InterPro" id="IPR050156">
    <property type="entry name" value="TC-AMP_synthase_SUA5"/>
</dbReference>
<comment type="caution">
    <text evidence="15">The sequence shown here is derived from an EMBL/GenBank/DDBJ whole genome shotgun (WGS) entry which is preliminary data.</text>
</comment>
<evidence type="ECO:0000256" key="2">
    <source>
        <dbReference type="ARBA" id="ARBA00007663"/>
    </source>
</evidence>
<dbReference type="GO" id="GO:0061710">
    <property type="term" value="F:L-threonylcarbamoyladenylate synthase"/>
    <property type="evidence" value="ECO:0007669"/>
    <property type="project" value="UniProtKB-EC"/>
</dbReference>
<evidence type="ECO:0000256" key="7">
    <source>
        <dbReference type="ARBA" id="ARBA00022694"/>
    </source>
</evidence>
<evidence type="ECO:0000259" key="14">
    <source>
        <dbReference type="PROSITE" id="PS51163"/>
    </source>
</evidence>
<evidence type="ECO:0000256" key="13">
    <source>
        <dbReference type="PIRNR" id="PIRNR004930"/>
    </source>
</evidence>
<comment type="catalytic activity">
    <reaction evidence="12 13">
        <text>L-threonine + hydrogencarbonate + ATP = L-threonylcarbamoyladenylate + diphosphate + H2O</text>
        <dbReference type="Rhea" id="RHEA:36407"/>
        <dbReference type="ChEBI" id="CHEBI:15377"/>
        <dbReference type="ChEBI" id="CHEBI:17544"/>
        <dbReference type="ChEBI" id="CHEBI:30616"/>
        <dbReference type="ChEBI" id="CHEBI:33019"/>
        <dbReference type="ChEBI" id="CHEBI:57926"/>
        <dbReference type="ChEBI" id="CHEBI:73682"/>
        <dbReference type="EC" id="2.7.7.87"/>
    </reaction>
</comment>
<dbReference type="PIRSF" id="PIRSF004930">
    <property type="entry name" value="Tln_factor_SUA5"/>
    <property type="match status" value="1"/>
</dbReference>
<dbReference type="SUPFAM" id="SSF55821">
    <property type="entry name" value="YrdC/RibB"/>
    <property type="match status" value="1"/>
</dbReference>
<organism evidence="15 16">
    <name type="scientific">Algoriphagus namhaensis</name>
    <dbReference type="NCBI Taxonomy" id="915353"/>
    <lineage>
        <taxon>Bacteria</taxon>
        <taxon>Pseudomonadati</taxon>
        <taxon>Bacteroidota</taxon>
        <taxon>Cytophagia</taxon>
        <taxon>Cytophagales</taxon>
        <taxon>Cyclobacteriaceae</taxon>
        <taxon>Algoriphagus</taxon>
    </lineage>
</organism>
<evidence type="ECO:0000313" key="16">
    <source>
        <dbReference type="Proteomes" id="UP001595805"/>
    </source>
</evidence>
<dbReference type="InterPro" id="IPR006070">
    <property type="entry name" value="Sua5-like_dom"/>
</dbReference>
<dbReference type="EMBL" id="JBHRZS010000007">
    <property type="protein sequence ID" value="MFC3880248.1"/>
    <property type="molecule type" value="Genomic_DNA"/>
</dbReference>
<keyword evidence="6 13" id="KW-0808">Transferase</keyword>
<evidence type="ECO:0000313" key="15">
    <source>
        <dbReference type="EMBL" id="MFC3880248.1"/>
    </source>
</evidence>
<dbReference type="NCBIfam" id="TIGR00057">
    <property type="entry name" value="L-threonylcarbamoyladenylate synthase"/>
    <property type="match status" value="1"/>
</dbReference>
<evidence type="ECO:0000256" key="9">
    <source>
        <dbReference type="ARBA" id="ARBA00022741"/>
    </source>
</evidence>
<feature type="domain" description="YrdC-like" evidence="14">
    <location>
        <begin position="5"/>
        <end position="191"/>
    </location>
</feature>
<dbReference type="RefSeq" id="WP_377905476.1">
    <property type="nucleotide sequence ID" value="NZ_JBHRZS010000007.1"/>
</dbReference>
<proteinExistence type="inferred from homology"/>
<gene>
    <name evidence="15" type="ORF">ACFOSV_08680</name>
</gene>
<comment type="subcellular location">
    <subcellularLocation>
        <location evidence="1 13">Cytoplasm</location>
    </subcellularLocation>
</comment>
<evidence type="ECO:0000256" key="5">
    <source>
        <dbReference type="ARBA" id="ARBA00022490"/>
    </source>
</evidence>
<dbReference type="PANTHER" id="PTHR17490:SF16">
    <property type="entry name" value="THREONYLCARBAMOYL-AMP SYNTHASE"/>
    <property type="match status" value="1"/>
</dbReference>
<dbReference type="PROSITE" id="PS51163">
    <property type="entry name" value="YRDC"/>
    <property type="match status" value="1"/>
</dbReference>
<evidence type="ECO:0000256" key="12">
    <source>
        <dbReference type="ARBA" id="ARBA00048366"/>
    </source>
</evidence>
<keyword evidence="16" id="KW-1185">Reference proteome</keyword>
<dbReference type="PANTHER" id="PTHR17490">
    <property type="entry name" value="SUA5"/>
    <property type="match status" value="1"/>
</dbReference>
<dbReference type="Proteomes" id="UP001595805">
    <property type="component" value="Unassembled WGS sequence"/>
</dbReference>
<keyword evidence="7 13" id="KW-0819">tRNA processing</keyword>
<name>A0ABV8AQL8_9BACT</name>
<evidence type="ECO:0000256" key="1">
    <source>
        <dbReference type="ARBA" id="ARBA00004496"/>
    </source>
</evidence>
<dbReference type="InterPro" id="IPR010923">
    <property type="entry name" value="T(6)A37_SUA5"/>
</dbReference>
<evidence type="ECO:0000256" key="11">
    <source>
        <dbReference type="ARBA" id="ARBA00029774"/>
    </source>
</evidence>
<evidence type="ECO:0000256" key="6">
    <source>
        <dbReference type="ARBA" id="ARBA00022679"/>
    </source>
</evidence>
<dbReference type="EC" id="2.7.7.87" evidence="3 13"/>
<dbReference type="InterPro" id="IPR017945">
    <property type="entry name" value="DHBP_synth_RibB-like_a/b_dom"/>
</dbReference>
<reference evidence="16" key="1">
    <citation type="journal article" date="2019" name="Int. J. Syst. Evol. Microbiol.">
        <title>The Global Catalogue of Microorganisms (GCM) 10K type strain sequencing project: providing services to taxonomists for standard genome sequencing and annotation.</title>
        <authorList>
            <consortium name="The Broad Institute Genomics Platform"/>
            <consortium name="The Broad Institute Genome Sequencing Center for Infectious Disease"/>
            <person name="Wu L."/>
            <person name="Ma J."/>
        </authorList>
    </citation>
    <scope>NUCLEOTIDE SEQUENCE [LARGE SCALE GENOMIC DNA]</scope>
    <source>
        <strain evidence="16">CCUG 60523</strain>
    </source>
</reference>
<evidence type="ECO:0000256" key="8">
    <source>
        <dbReference type="ARBA" id="ARBA00022695"/>
    </source>
</evidence>
<dbReference type="Gene3D" id="3.40.50.11030">
    <property type="entry name" value="Threonylcarbamoyl-AMP synthase, C-terminal domain"/>
    <property type="match status" value="1"/>
</dbReference>
<keyword evidence="8 13" id="KW-0548">Nucleotidyltransferase</keyword>
<comment type="function">
    <text evidence="13">Required for the formation of a threonylcarbamoyl group on adenosine at position 37 (t(6)A37) in tRNAs that read codons beginning with adenine.</text>
</comment>
<dbReference type="InterPro" id="IPR005145">
    <property type="entry name" value="Sua5_C"/>
</dbReference>
<dbReference type="Pfam" id="PF03481">
    <property type="entry name" value="Sua5_C"/>
    <property type="match status" value="1"/>
</dbReference>
<protein>
    <recommendedName>
        <fullName evidence="4 13">Threonylcarbamoyl-AMP synthase</fullName>
        <shortName evidence="13">TC-AMP synthase</shortName>
        <ecNumber evidence="3 13">2.7.7.87</ecNumber>
    </recommendedName>
    <alternativeName>
        <fullName evidence="11 13">L-threonylcarbamoyladenylate synthase</fullName>
    </alternativeName>
</protein>
<keyword evidence="10 13" id="KW-0067">ATP-binding</keyword>
<evidence type="ECO:0000256" key="4">
    <source>
        <dbReference type="ARBA" id="ARBA00015492"/>
    </source>
</evidence>